<name>A0ABN9F9H2_9NEOB</name>
<gene>
    <name evidence="2" type="ORF">SPARVUS_LOCUS11600630</name>
</gene>
<dbReference type="InterPro" id="IPR036638">
    <property type="entry name" value="HLH_DNA-bd_sf"/>
</dbReference>
<protein>
    <recommendedName>
        <fullName evidence="1">BHLH domain-containing protein</fullName>
    </recommendedName>
</protein>
<organism evidence="2 3">
    <name type="scientific">Staurois parvus</name>
    <dbReference type="NCBI Taxonomy" id="386267"/>
    <lineage>
        <taxon>Eukaryota</taxon>
        <taxon>Metazoa</taxon>
        <taxon>Chordata</taxon>
        <taxon>Craniata</taxon>
        <taxon>Vertebrata</taxon>
        <taxon>Euteleostomi</taxon>
        <taxon>Amphibia</taxon>
        <taxon>Batrachia</taxon>
        <taxon>Anura</taxon>
        <taxon>Neobatrachia</taxon>
        <taxon>Ranoidea</taxon>
        <taxon>Ranidae</taxon>
        <taxon>Staurois</taxon>
    </lineage>
</organism>
<accession>A0ABN9F9H2</accession>
<evidence type="ECO:0000313" key="3">
    <source>
        <dbReference type="Proteomes" id="UP001162483"/>
    </source>
</evidence>
<dbReference type="SMART" id="SM00353">
    <property type="entry name" value="HLH"/>
    <property type="match status" value="1"/>
</dbReference>
<dbReference type="InterPro" id="IPR050283">
    <property type="entry name" value="E-box_TF_Regulators"/>
</dbReference>
<dbReference type="PANTHER" id="PTHR23349">
    <property type="entry name" value="BASIC HELIX-LOOP-HELIX TRANSCRIPTION FACTOR, TWIST"/>
    <property type="match status" value="1"/>
</dbReference>
<sequence length="92" mass="10622">MKRHSSGHYLCIENFQDILERRQAANAKERERIRNINSGFSKLKTIVPLIPKDRKPSKVDTLKAATEYIRLLHDILVETGGFEVSLHFVYGL</sequence>
<dbReference type="Proteomes" id="UP001162483">
    <property type="component" value="Unassembled WGS sequence"/>
</dbReference>
<dbReference type="InterPro" id="IPR011598">
    <property type="entry name" value="bHLH_dom"/>
</dbReference>
<feature type="domain" description="BHLH" evidence="1">
    <location>
        <begin position="20"/>
        <end position="72"/>
    </location>
</feature>
<comment type="caution">
    <text evidence="2">The sequence shown here is derived from an EMBL/GenBank/DDBJ whole genome shotgun (WGS) entry which is preliminary data.</text>
</comment>
<dbReference type="CDD" id="cd11422">
    <property type="entry name" value="bHLH_TS_FIGLA"/>
    <property type="match status" value="1"/>
</dbReference>
<dbReference type="PROSITE" id="PS50888">
    <property type="entry name" value="BHLH"/>
    <property type="match status" value="1"/>
</dbReference>
<proteinExistence type="predicted"/>
<dbReference type="EMBL" id="CATNWA010016565">
    <property type="protein sequence ID" value="CAI9593667.1"/>
    <property type="molecule type" value="Genomic_DNA"/>
</dbReference>
<dbReference type="Gene3D" id="4.10.280.10">
    <property type="entry name" value="Helix-loop-helix DNA-binding domain"/>
    <property type="match status" value="1"/>
</dbReference>
<keyword evidence="3" id="KW-1185">Reference proteome</keyword>
<evidence type="ECO:0000259" key="1">
    <source>
        <dbReference type="PROSITE" id="PS50888"/>
    </source>
</evidence>
<dbReference type="SUPFAM" id="SSF47459">
    <property type="entry name" value="HLH, helix-loop-helix DNA-binding domain"/>
    <property type="match status" value="1"/>
</dbReference>
<dbReference type="Pfam" id="PF00010">
    <property type="entry name" value="HLH"/>
    <property type="match status" value="1"/>
</dbReference>
<reference evidence="2" key="1">
    <citation type="submission" date="2023-05" db="EMBL/GenBank/DDBJ databases">
        <authorList>
            <person name="Stuckert A."/>
        </authorList>
    </citation>
    <scope>NUCLEOTIDE SEQUENCE</scope>
</reference>
<evidence type="ECO:0000313" key="2">
    <source>
        <dbReference type="EMBL" id="CAI9593667.1"/>
    </source>
</evidence>
<dbReference type="PANTHER" id="PTHR23349:SF57">
    <property type="entry name" value="FACTOR IN THE GERMLINE ALPHA"/>
    <property type="match status" value="1"/>
</dbReference>